<accession>A0ABT8TFG8</accession>
<dbReference type="PANTHER" id="PTHR37468:SF1">
    <property type="entry name" value="SULFATE TRANSPORTER CYSZ"/>
    <property type="match status" value="1"/>
</dbReference>
<dbReference type="InterPro" id="IPR059112">
    <property type="entry name" value="CysZ/EI24"/>
</dbReference>
<keyword evidence="6 11" id="KW-0812">Transmembrane</keyword>
<evidence type="ECO:0000256" key="5">
    <source>
        <dbReference type="ARBA" id="ARBA00022605"/>
    </source>
</evidence>
<dbReference type="InterPro" id="IPR022985">
    <property type="entry name" value="Sulfate_CysZ"/>
</dbReference>
<evidence type="ECO:0000313" key="12">
    <source>
        <dbReference type="EMBL" id="MDO3382837.1"/>
    </source>
</evidence>
<protein>
    <recommendedName>
        <fullName evidence="11">Sulfate transporter CysZ</fullName>
    </recommendedName>
</protein>
<sequence length="250" mass="27960">MQGNPAKALEYLSRGAHIITAPGLKRFIVVPLVANLLVFVLTTVALVHLFSDFLALMMDWLPGWLEFLAWVLWVIFAIAVLFVYGYSFNLITNLIAAPFYGVLAEKIEQHLTGAAPPPESWGELIPRTLGRELIKLWYFITRGLLILVLIVFSWFIPGINLLVLLISGLWAAWCMSVQYVDYPADNHQTPFPALRKKLGRRPLTSYPFGALVMLGSIVPIVNIFVMPIAVAGATVYWVEELRPQPTTVSP</sequence>
<organism evidence="12 13">
    <name type="scientific">Gilvimarinus algae</name>
    <dbReference type="NCBI Taxonomy" id="3058037"/>
    <lineage>
        <taxon>Bacteria</taxon>
        <taxon>Pseudomonadati</taxon>
        <taxon>Pseudomonadota</taxon>
        <taxon>Gammaproteobacteria</taxon>
        <taxon>Cellvibrionales</taxon>
        <taxon>Cellvibrionaceae</taxon>
        <taxon>Gilvimarinus</taxon>
    </lineage>
</organism>
<comment type="subcellular location">
    <subcellularLocation>
        <location evidence="11">Cell inner membrane</location>
        <topology evidence="11">Multi-pass membrane protein</topology>
    </subcellularLocation>
    <subcellularLocation>
        <location evidence="1">Membrane</location>
        <topology evidence="1">Multi-pass membrane protein</topology>
    </subcellularLocation>
</comment>
<evidence type="ECO:0000256" key="9">
    <source>
        <dbReference type="ARBA" id="ARBA00023136"/>
    </source>
</evidence>
<keyword evidence="7 11" id="KW-1133">Transmembrane helix</keyword>
<comment type="caution">
    <text evidence="12">The sequence shown here is derived from an EMBL/GenBank/DDBJ whole genome shotgun (WGS) entry which is preliminary data.</text>
</comment>
<keyword evidence="5 11" id="KW-0028">Amino-acid biosynthesis</keyword>
<dbReference type="Proteomes" id="UP001168380">
    <property type="component" value="Unassembled WGS sequence"/>
</dbReference>
<evidence type="ECO:0000256" key="11">
    <source>
        <dbReference type="HAMAP-Rule" id="MF_00468"/>
    </source>
</evidence>
<keyword evidence="9 11" id="KW-0472">Membrane</keyword>
<dbReference type="HAMAP" id="MF_00468">
    <property type="entry name" value="CysZ"/>
    <property type="match status" value="1"/>
</dbReference>
<evidence type="ECO:0000256" key="7">
    <source>
        <dbReference type="ARBA" id="ARBA00022989"/>
    </source>
</evidence>
<feature type="transmembrane region" description="Helical" evidence="11">
    <location>
        <begin position="27"/>
        <end position="47"/>
    </location>
</feature>
<feature type="transmembrane region" description="Helical" evidence="11">
    <location>
        <begin position="67"/>
        <end position="86"/>
    </location>
</feature>
<evidence type="ECO:0000256" key="3">
    <source>
        <dbReference type="ARBA" id="ARBA00022475"/>
    </source>
</evidence>
<evidence type="ECO:0000256" key="1">
    <source>
        <dbReference type="ARBA" id="ARBA00004141"/>
    </source>
</evidence>
<dbReference type="Pfam" id="PF07264">
    <property type="entry name" value="EI24"/>
    <property type="match status" value="1"/>
</dbReference>
<keyword evidence="10 11" id="KW-0198">Cysteine biosynthesis</keyword>
<keyword evidence="8 11" id="KW-0764">Sulfate transport</keyword>
<feature type="transmembrane region" description="Helical" evidence="11">
    <location>
        <begin position="136"/>
        <end position="156"/>
    </location>
</feature>
<evidence type="ECO:0000256" key="10">
    <source>
        <dbReference type="ARBA" id="ARBA00023192"/>
    </source>
</evidence>
<evidence type="ECO:0000256" key="6">
    <source>
        <dbReference type="ARBA" id="ARBA00022692"/>
    </source>
</evidence>
<dbReference type="NCBIfam" id="NF003433">
    <property type="entry name" value="PRK04949.1"/>
    <property type="match status" value="1"/>
</dbReference>
<evidence type="ECO:0000256" key="2">
    <source>
        <dbReference type="ARBA" id="ARBA00022448"/>
    </source>
</evidence>
<comment type="similarity">
    <text evidence="11">Belongs to the CysZ family.</text>
</comment>
<proteinExistence type="inferred from homology"/>
<dbReference type="InterPro" id="IPR050480">
    <property type="entry name" value="CysZ-like"/>
</dbReference>
<keyword evidence="3 11" id="KW-1003">Cell membrane</keyword>
<dbReference type="EMBL" id="JAULRT010000059">
    <property type="protein sequence ID" value="MDO3382837.1"/>
    <property type="molecule type" value="Genomic_DNA"/>
</dbReference>
<keyword evidence="2 11" id="KW-0813">Transport</keyword>
<feature type="transmembrane region" description="Helical" evidence="11">
    <location>
        <begin position="203"/>
        <end position="236"/>
    </location>
</feature>
<keyword evidence="4 11" id="KW-0997">Cell inner membrane</keyword>
<name>A0ABT8TFG8_9GAMM</name>
<dbReference type="RefSeq" id="WP_302713340.1">
    <property type="nucleotide sequence ID" value="NZ_JAULRT010000059.1"/>
</dbReference>
<reference evidence="12" key="1">
    <citation type="submission" date="2023-07" db="EMBL/GenBank/DDBJ databases">
        <title>Gilvimarinus algae sp. nov., isolated from the surface of Kelp.</title>
        <authorList>
            <person name="Sun Y.Y."/>
            <person name="Gong Y."/>
            <person name="Du Z.J."/>
        </authorList>
    </citation>
    <scope>NUCLEOTIDE SEQUENCE</scope>
    <source>
        <strain evidence="12">SDUM040014</strain>
    </source>
</reference>
<evidence type="ECO:0000256" key="8">
    <source>
        <dbReference type="ARBA" id="ARBA00023032"/>
    </source>
</evidence>
<comment type="function">
    <text evidence="11">High affinity, high specificity proton-dependent sulfate transporter, which mediates sulfate uptake. Provides the sulfur source for the cysteine synthesis pathway.</text>
</comment>
<evidence type="ECO:0000256" key="4">
    <source>
        <dbReference type="ARBA" id="ARBA00022519"/>
    </source>
</evidence>
<keyword evidence="13" id="KW-1185">Reference proteome</keyword>
<dbReference type="PANTHER" id="PTHR37468">
    <property type="entry name" value="SULFATE TRANSPORTER CYSZ"/>
    <property type="match status" value="1"/>
</dbReference>
<evidence type="ECO:0000313" key="13">
    <source>
        <dbReference type="Proteomes" id="UP001168380"/>
    </source>
</evidence>
<gene>
    <name evidence="11 12" type="primary">cysZ</name>
    <name evidence="12" type="ORF">QWI16_11725</name>
</gene>